<gene>
    <name evidence="11" type="primary">pgeF</name>
    <name evidence="11" type="ORF">J6I92_08060</name>
</gene>
<evidence type="ECO:0000256" key="5">
    <source>
        <dbReference type="ARBA" id="ARBA00022801"/>
    </source>
</evidence>
<dbReference type="InterPro" id="IPR038371">
    <property type="entry name" value="Cu_polyphenol_OxRdtase_sf"/>
</dbReference>
<comment type="similarity">
    <text evidence="2 10">Belongs to the purine nucleoside phosphorylase YfiH/LACC1 family.</text>
</comment>
<comment type="caution">
    <text evidence="11">The sequence shown here is derived from an EMBL/GenBank/DDBJ whole genome shotgun (WGS) entry which is preliminary data.</text>
</comment>
<dbReference type="InterPro" id="IPR003730">
    <property type="entry name" value="Cu_polyphenol_OxRdtase"/>
</dbReference>
<evidence type="ECO:0000256" key="2">
    <source>
        <dbReference type="ARBA" id="ARBA00007353"/>
    </source>
</evidence>
<comment type="catalytic activity">
    <reaction evidence="9">
        <text>S-methyl-5'-thioadenosine + phosphate = 5-(methylsulfanyl)-alpha-D-ribose 1-phosphate + adenine</text>
        <dbReference type="Rhea" id="RHEA:11852"/>
        <dbReference type="ChEBI" id="CHEBI:16708"/>
        <dbReference type="ChEBI" id="CHEBI:17509"/>
        <dbReference type="ChEBI" id="CHEBI:43474"/>
        <dbReference type="ChEBI" id="CHEBI:58533"/>
        <dbReference type="EC" id="2.4.2.28"/>
    </reaction>
    <physiologicalReaction direction="left-to-right" evidence="9">
        <dbReference type="Rhea" id="RHEA:11853"/>
    </physiologicalReaction>
</comment>
<keyword evidence="5" id="KW-0378">Hydrolase</keyword>
<keyword evidence="12" id="KW-1185">Reference proteome</keyword>
<dbReference type="Gene3D" id="3.60.140.10">
    <property type="entry name" value="CNF1/YfiH-like putative cysteine hydrolases"/>
    <property type="match status" value="1"/>
</dbReference>
<dbReference type="CDD" id="cd16833">
    <property type="entry name" value="YfiH"/>
    <property type="match status" value="1"/>
</dbReference>
<comment type="catalytic activity">
    <reaction evidence="1">
        <text>inosine + phosphate = alpha-D-ribose 1-phosphate + hypoxanthine</text>
        <dbReference type="Rhea" id="RHEA:27646"/>
        <dbReference type="ChEBI" id="CHEBI:17368"/>
        <dbReference type="ChEBI" id="CHEBI:17596"/>
        <dbReference type="ChEBI" id="CHEBI:43474"/>
        <dbReference type="ChEBI" id="CHEBI:57720"/>
        <dbReference type="EC" id="2.4.2.1"/>
    </reaction>
    <physiologicalReaction direction="left-to-right" evidence="1">
        <dbReference type="Rhea" id="RHEA:27647"/>
    </physiologicalReaction>
</comment>
<evidence type="ECO:0000313" key="11">
    <source>
        <dbReference type="EMBL" id="MDN7129825.1"/>
    </source>
</evidence>
<protein>
    <recommendedName>
        <fullName evidence="10">Purine nucleoside phosphorylase</fullName>
    </recommendedName>
</protein>
<evidence type="ECO:0000256" key="6">
    <source>
        <dbReference type="ARBA" id="ARBA00022833"/>
    </source>
</evidence>
<evidence type="ECO:0000256" key="4">
    <source>
        <dbReference type="ARBA" id="ARBA00022723"/>
    </source>
</evidence>
<reference evidence="11 12" key="1">
    <citation type="submission" date="2021-03" db="EMBL/GenBank/DDBJ databases">
        <title>Pseudidiomarina terrestris, a new bacterium isolated from saline soil.</title>
        <authorList>
            <person name="Galisteo C."/>
            <person name="De La Haba R."/>
            <person name="Sanchez-Porro C."/>
            <person name="Ventosa A."/>
        </authorList>
    </citation>
    <scope>NUCLEOTIDE SEQUENCE [LARGE SCALE GENOMIC DNA]</scope>
    <source>
        <strain evidence="12">1APR75-15</strain>
    </source>
</reference>
<evidence type="ECO:0000256" key="7">
    <source>
        <dbReference type="ARBA" id="ARBA00047989"/>
    </source>
</evidence>
<dbReference type="PROSITE" id="PS51257">
    <property type="entry name" value="PROKAR_LIPOPROTEIN"/>
    <property type="match status" value="1"/>
</dbReference>
<dbReference type="Proteomes" id="UP001169491">
    <property type="component" value="Unassembled WGS sequence"/>
</dbReference>
<sequence length="235" mass="25527">MTDFGIKPNWQLPPGIQACITTVDAPGNLAAHVGDDPARVLLHRRQLQRALGLRRAPKWLSQYHSTVVVAAESSVLGSRADAIWASAADSCCAVLTADCLPILLCSEDGAIIAAIHAGWRGLAQGIIGTTLAQLPQRTECFRAYIGPAISQPHFEVGDEVRQAFSRLGIVDSSTFHPHRSGKWLANLPLLAERLLLGHGVKDVTQSHLCTYSDARFFSHRRDPSSGRIATLIWKI</sequence>
<dbReference type="PANTHER" id="PTHR30616">
    <property type="entry name" value="UNCHARACTERIZED PROTEIN YFIH"/>
    <property type="match status" value="1"/>
</dbReference>
<evidence type="ECO:0000313" key="12">
    <source>
        <dbReference type="Proteomes" id="UP001169491"/>
    </source>
</evidence>
<proteinExistence type="inferred from homology"/>
<dbReference type="Pfam" id="PF02578">
    <property type="entry name" value="Cu-oxidase_4"/>
    <property type="match status" value="1"/>
</dbReference>
<evidence type="ECO:0000256" key="3">
    <source>
        <dbReference type="ARBA" id="ARBA00022679"/>
    </source>
</evidence>
<evidence type="ECO:0000256" key="10">
    <source>
        <dbReference type="RuleBase" id="RU361274"/>
    </source>
</evidence>
<evidence type="ECO:0000256" key="9">
    <source>
        <dbReference type="ARBA" id="ARBA00049893"/>
    </source>
</evidence>
<evidence type="ECO:0000256" key="1">
    <source>
        <dbReference type="ARBA" id="ARBA00000553"/>
    </source>
</evidence>
<keyword evidence="3" id="KW-0808">Transferase</keyword>
<dbReference type="EMBL" id="JAGGJC010000003">
    <property type="protein sequence ID" value="MDN7129825.1"/>
    <property type="molecule type" value="Genomic_DNA"/>
</dbReference>
<dbReference type="InterPro" id="IPR011324">
    <property type="entry name" value="Cytotoxic_necrot_fac-like_cat"/>
</dbReference>
<dbReference type="NCBIfam" id="TIGR00726">
    <property type="entry name" value="peptidoglycan editing factor PgeF"/>
    <property type="match status" value="1"/>
</dbReference>
<accession>A0ABT8MIQ5</accession>
<keyword evidence="4" id="KW-0479">Metal-binding</keyword>
<organism evidence="11 12">
    <name type="scientific">Pseudidiomarina terrestris</name>
    <dbReference type="NCBI Taxonomy" id="2820060"/>
    <lineage>
        <taxon>Bacteria</taxon>
        <taxon>Pseudomonadati</taxon>
        <taxon>Pseudomonadota</taxon>
        <taxon>Gammaproteobacteria</taxon>
        <taxon>Alteromonadales</taxon>
        <taxon>Idiomarinaceae</taxon>
        <taxon>Pseudidiomarina</taxon>
    </lineage>
</organism>
<dbReference type="RefSeq" id="WP_301834524.1">
    <property type="nucleotide sequence ID" value="NZ_JAGGJC010000003.1"/>
</dbReference>
<comment type="catalytic activity">
    <reaction evidence="7">
        <text>adenosine + H2O + H(+) = inosine + NH4(+)</text>
        <dbReference type="Rhea" id="RHEA:24408"/>
        <dbReference type="ChEBI" id="CHEBI:15377"/>
        <dbReference type="ChEBI" id="CHEBI:15378"/>
        <dbReference type="ChEBI" id="CHEBI:16335"/>
        <dbReference type="ChEBI" id="CHEBI:17596"/>
        <dbReference type="ChEBI" id="CHEBI:28938"/>
        <dbReference type="EC" id="3.5.4.4"/>
    </reaction>
    <physiologicalReaction direction="left-to-right" evidence="7">
        <dbReference type="Rhea" id="RHEA:24409"/>
    </physiologicalReaction>
</comment>
<name>A0ABT8MIQ5_9GAMM</name>
<comment type="catalytic activity">
    <reaction evidence="8">
        <text>adenosine + phosphate = alpha-D-ribose 1-phosphate + adenine</text>
        <dbReference type="Rhea" id="RHEA:27642"/>
        <dbReference type="ChEBI" id="CHEBI:16335"/>
        <dbReference type="ChEBI" id="CHEBI:16708"/>
        <dbReference type="ChEBI" id="CHEBI:43474"/>
        <dbReference type="ChEBI" id="CHEBI:57720"/>
        <dbReference type="EC" id="2.4.2.1"/>
    </reaction>
    <physiologicalReaction direction="left-to-right" evidence="8">
        <dbReference type="Rhea" id="RHEA:27643"/>
    </physiologicalReaction>
</comment>
<evidence type="ECO:0000256" key="8">
    <source>
        <dbReference type="ARBA" id="ARBA00048968"/>
    </source>
</evidence>
<keyword evidence="6" id="KW-0862">Zinc</keyword>
<dbReference type="SUPFAM" id="SSF64438">
    <property type="entry name" value="CNF1/YfiH-like putative cysteine hydrolases"/>
    <property type="match status" value="1"/>
</dbReference>
<dbReference type="PANTHER" id="PTHR30616:SF2">
    <property type="entry name" value="PURINE NUCLEOSIDE PHOSPHORYLASE LACC1"/>
    <property type="match status" value="1"/>
</dbReference>